<evidence type="ECO:0000313" key="2">
    <source>
        <dbReference type="Proteomes" id="UP000319004"/>
    </source>
</evidence>
<gene>
    <name evidence="1" type="ORF">Enr13x_01680</name>
</gene>
<dbReference type="KEGG" id="snep:Enr13x_01680"/>
<dbReference type="EMBL" id="CP037423">
    <property type="protein sequence ID" value="QDV40362.1"/>
    <property type="molecule type" value="Genomic_DNA"/>
</dbReference>
<dbReference type="Proteomes" id="UP000319004">
    <property type="component" value="Chromosome"/>
</dbReference>
<evidence type="ECO:0000313" key="1">
    <source>
        <dbReference type="EMBL" id="QDV40362.1"/>
    </source>
</evidence>
<accession>A0A518HHQ4</accession>
<keyword evidence="2" id="KW-1185">Reference proteome</keyword>
<protein>
    <submittedName>
        <fullName evidence="1">Uncharacterized protein</fullName>
    </submittedName>
</protein>
<dbReference type="AlphaFoldDB" id="A0A518HHQ4"/>
<reference evidence="1 2" key="1">
    <citation type="submission" date="2019-03" db="EMBL/GenBank/DDBJ databases">
        <title>Deep-cultivation of Planctomycetes and their phenomic and genomic characterization uncovers novel biology.</title>
        <authorList>
            <person name="Wiegand S."/>
            <person name="Jogler M."/>
            <person name="Boedeker C."/>
            <person name="Pinto D."/>
            <person name="Vollmers J."/>
            <person name="Rivas-Marin E."/>
            <person name="Kohn T."/>
            <person name="Peeters S.H."/>
            <person name="Heuer A."/>
            <person name="Rast P."/>
            <person name="Oberbeckmann S."/>
            <person name="Bunk B."/>
            <person name="Jeske O."/>
            <person name="Meyerdierks A."/>
            <person name="Storesund J.E."/>
            <person name="Kallscheuer N."/>
            <person name="Luecker S."/>
            <person name="Lage O.M."/>
            <person name="Pohl T."/>
            <person name="Merkel B.J."/>
            <person name="Hornburger P."/>
            <person name="Mueller R.-W."/>
            <person name="Bruemmer F."/>
            <person name="Labrenz M."/>
            <person name="Spormann A.M."/>
            <person name="Op den Camp H."/>
            <person name="Overmann J."/>
            <person name="Amann R."/>
            <person name="Jetten M.S.M."/>
            <person name="Mascher T."/>
            <person name="Medema M.H."/>
            <person name="Devos D.P."/>
            <person name="Kaster A.-K."/>
            <person name="Ovreas L."/>
            <person name="Rohde M."/>
            <person name="Galperin M.Y."/>
            <person name="Jogler C."/>
        </authorList>
    </citation>
    <scope>NUCLEOTIDE SEQUENCE [LARGE SCALE GENOMIC DNA]</scope>
    <source>
        <strain evidence="1 2">Enr13</strain>
    </source>
</reference>
<organism evidence="1 2">
    <name type="scientific">Stieleria neptunia</name>
    <dbReference type="NCBI Taxonomy" id="2527979"/>
    <lineage>
        <taxon>Bacteria</taxon>
        <taxon>Pseudomonadati</taxon>
        <taxon>Planctomycetota</taxon>
        <taxon>Planctomycetia</taxon>
        <taxon>Pirellulales</taxon>
        <taxon>Pirellulaceae</taxon>
        <taxon>Stieleria</taxon>
    </lineage>
</organism>
<proteinExistence type="predicted"/>
<sequence>MQQHGADATVFLDLEGVRLAARRQLLDMTWGPGVATIGEAL</sequence>
<name>A0A518HHQ4_9BACT</name>